<evidence type="ECO:0000256" key="1">
    <source>
        <dbReference type="ARBA" id="ARBA00022602"/>
    </source>
</evidence>
<keyword evidence="8" id="KW-1185">Reference proteome</keyword>
<reference evidence="7 8" key="1">
    <citation type="submission" date="2018-05" db="EMBL/GenBank/DDBJ databases">
        <title>Genomic Encyclopedia of Type Strains, Phase IV (KMG-IV): sequencing the most valuable type-strain genomes for metagenomic binning, comparative biology and taxonomic classification.</title>
        <authorList>
            <person name="Goeker M."/>
        </authorList>
    </citation>
    <scope>NUCLEOTIDE SEQUENCE [LARGE SCALE GENOMIC DNA]</scope>
    <source>
        <strain evidence="7 8">DSM 24906</strain>
    </source>
</reference>
<name>A0AA45C6A5_9BACT</name>
<feature type="binding site" evidence="5">
    <location>
        <position position="173"/>
    </location>
    <ligand>
        <name>dimethylallyl phosphate</name>
        <dbReference type="ChEBI" id="CHEBI:88052"/>
    </ligand>
</feature>
<dbReference type="NCBIfam" id="TIGR00421">
    <property type="entry name" value="ubiX_pad"/>
    <property type="match status" value="1"/>
</dbReference>
<feature type="binding site" evidence="5">
    <location>
        <begin position="10"/>
        <end position="12"/>
    </location>
    <ligand>
        <name>FMN</name>
        <dbReference type="ChEBI" id="CHEBI:58210"/>
    </ligand>
</feature>
<dbReference type="Gene3D" id="3.40.50.1950">
    <property type="entry name" value="Flavin prenyltransferase-like"/>
    <property type="match status" value="1"/>
</dbReference>
<keyword evidence="3 5" id="KW-0288">FMN</keyword>
<evidence type="ECO:0000313" key="7">
    <source>
        <dbReference type="EMBL" id="PWJ91259.1"/>
    </source>
</evidence>
<dbReference type="NCBIfam" id="NF004685">
    <property type="entry name" value="PRK06029.1"/>
    <property type="match status" value="1"/>
</dbReference>
<proteinExistence type="inferred from homology"/>
<evidence type="ECO:0000313" key="8">
    <source>
        <dbReference type="Proteomes" id="UP000245921"/>
    </source>
</evidence>
<comment type="catalytic activity">
    <reaction evidence="5">
        <text>dimethylallyl phosphate + FMNH2 = prenylated FMNH2 + phosphate</text>
        <dbReference type="Rhea" id="RHEA:37743"/>
        <dbReference type="ChEBI" id="CHEBI:43474"/>
        <dbReference type="ChEBI" id="CHEBI:57618"/>
        <dbReference type="ChEBI" id="CHEBI:87467"/>
        <dbReference type="ChEBI" id="CHEBI:88052"/>
        <dbReference type="EC" id="2.5.1.129"/>
    </reaction>
</comment>
<dbReference type="InterPro" id="IPR003382">
    <property type="entry name" value="Flavoprotein"/>
</dbReference>
<dbReference type="GO" id="GO:0016831">
    <property type="term" value="F:carboxy-lyase activity"/>
    <property type="evidence" value="ECO:0007669"/>
    <property type="project" value="TreeGrafter"/>
</dbReference>
<evidence type="ECO:0000259" key="6">
    <source>
        <dbReference type="Pfam" id="PF02441"/>
    </source>
</evidence>
<comment type="caution">
    <text evidence="7">The sequence shown here is derived from an EMBL/GenBank/DDBJ whole genome shotgun (WGS) entry which is preliminary data.</text>
</comment>
<keyword evidence="1 5" id="KW-0637">Prenyltransferase</keyword>
<keyword evidence="4 5" id="KW-0808">Transferase</keyword>
<dbReference type="SUPFAM" id="SSF52507">
    <property type="entry name" value="Homo-oligomeric flavin-containing Cys decarboxylases, HFCD"/>
    <property type="match status" value="1"/>
</dbReference>
<keyword evidence="2 5" id="KW-0285">Flavoprotein</keyword>
<dbReference type="Pfam" id="PF02441">
    <property type="entry name" value="Flavoprotein"/>
    <property type="match status" value="1"/>
</dbReference>
<dbReference type="EMBL" id="QGGI01000011">
    <property type="protein sequence ID" value="PWJ91259.1"/>
    <property type="molecule type" value="Genomic_DNA"/>
</dbReference>
<comment type="similarity">
    <text evidence="5">Belongs to the UbiX/PAD1 family.</text>
</comment>
<comment type="function">
    <text evidence="5">Flavin prenyltransferase that catalyzes the synthesis of the prenylated FMN cofactor (prenyl-FMN) for 4-hydroxy-3-polyprenylbenzoic acid decarboxylase UbiD. The prenyltransferase is metal-independent and links a dimethylallyl moiety from dimethylallyl monophosphate (DMAP) to the flavin N5 and C6 atoms of FMN.</text>
</comment>
<evidence type="ECO:0000256" key="4">
    <source>
        <dbReference type="ARBA" id="ARBA00022679"/>
    </source>
</evidence>
<dbReference type="HAMAP" id="MF_01984">
    <property type="entry name" value="ubiX_pad"/>
    <property type="match status" value="1"/>
</dbReference>
<protein>
    <recommendedName>
        <fullName evidence="5">Flavin prenyltransferase UbiX</fullName>
        <ecNumber evidence="5">2.5.1.129</ecNumber>
    </recommendedName>
</protein>
<dbReference type="EC" id="2.5.1.129" evidence="5"/>
<dbReference type="InterPro" id="IPR036551">
    <property type="entry name" value="Flavin_trans-like"/>
</dbReference>
<dbReference type="GO" id="GO:0106141">
    <property type="term" value="F:flavin prenyltransferase activity"/>
    <property type="evidence" value="ECO:0007669"/>
    <property type="project" value="UniProtKB-EC"/>
</dbReference>
<dbReference type="PANTHER" id="PTHR43374">
    <property type="entry name" value="FLAVIN PRENYLTRANSFERASE"/>
    <property type="match status" value="1"/>
</dbReference>
<evidence type="ECO:0000256" key="3">
    <source>
        <dbReference type="ARBA" id="ARBA00022643"/>
    </source>
</evidence>
<feature type="binding site" evidence="5">
    <location>
        <position position="36"/>
    </location>
    <ligand>
        <name>FMN</name>
        <dbReference type="ChEBI" id="CHEBI:58210"/>
    </ligand>
</feature>
<dbReference type="PANTHER" id="PTHR43374:SF1">
    <property type="entry name" value="FLAVIN PRENYLTRANSFERASE PAD1, MITOCHONDRIAL"/>
    <property type="match status" value="1"/>
</dbReference>
<gene>
    <name evidence="5" type="primary">ubiX</name>
    <name evidence="7" type="ORF">C7380_11167</name>
</gene>
<dbReference type="AlphaFoldDB" id="A0AA45C6A5"/>
<comment type="caution">
    <text evidence="5">Lacks conserved residue(s) required for the propagation of feature annotation.</text>
</comment>
<dbReference type="Proteomes" id="UP000245921">
    <property type="component" value="Unassembled WGS sequence"/>
</dbReference>
<dbReference type="InterPro" id="IPR004507">
    <property type="entry name" value="UbiX-like"/>
</dbReference>
<accession>A0AA45C6A5</accession>
<evidence type="ECO:0000256" key="5">
    <source>
        <dbReference type="HAMAP-Rule" id="MF_01984"/>
    </source>
</evidence>
<feature type="binding site" evidence="5">
    <location>
        <begin position="92"/>
        <end position="95"/>
    </location>
    <ligand>
        <name>FMN</name>
        <dbReference type="ChEBI" id="CHEBI:58210"/>
    </ligand>
</feature>
<feature type="binding site" evidence="5">
    <location>
        <position position="157"/>
    </location>
    <ligand>
        <name>dimethylallyl phosphate</name>
        <dbReference type="ChEBI" id="CHEBI:88052"/>
    </ligand>
</feature>
<dbReference type="RefSeq" id="WP_109605082.1">
    <property type="nucleotide sequence ID" value="NZ_JAMHJO010000001.1"/>
</dbReference>
<organism evidence="7 8">
    <name type="scientific">Oceanotoga teriensis</name>
    <dbReference type="NCBI Taxonomy" id="515440"/>
    <lineage>
        <taxon>Bacteria</taxon>
        <taxon>Thermotogati</taxon>
        <taxon>Thermotogota</taxon>
        <taxon>Thermotogae</taxon>
        <taxon>Petrotogales</taxon>
        <taxon>Petrotogaceae</taxon>
        <taxon>Oceanotoga</taxon>
    </lineage>
</organism>
<feature type="binding site" evidence="5">
    <location>
        <position position="127"/>
    </location>
    <ligand>
        <name>FMN</name>
        <dbReference type="ChEBI" id="CHEBI:58210"/>
    </ligand>
</feature>
<evidence type="ECO:0000256" key="2">
    <source>
        <dbReference type="ARBA" id="ARBA00022630"/>
    </source>
</evidence>
<feature type="domain" description="Flavoprotein" evidence="6">
    <location>
        <begin position="2"/>
        <end position="169"/>
    </location>
</feature>
<sequence length="192" mass="21513">MKKIIIGITGASGSIYAHRIIEELLKLQNEVHIITTQTAEEVIKYELETDIHHLIQKYEEIGKINFWNNKNLFAPIASGSFDIDAMIIVPCSMGTLAKVSNGISDNLLCRCADVCLKEKRKITLVPRESPLSSIHIENMLKLSKVGVNIVPPMPSFYDKPQKIEDIINNSIGRIIKSIGIKNDIFKKWNGGN</sequence>